<dbReference type="EMBL" id="GFDL01008267">
    <property type="protein sequence ID" value="JAV26778.1"/>
    <property type="molecule type" value="Transcribed_RNA"/>
</dbReference>
<protein>
    <submittedName>
        <fullName evidence="1">Uncharacterized protein</fullName>
    </submittedName>
</protein>
<evidence type="ECO:0000313" key="1">
    <source>
        <dbReference type="EMBL" id="JAV26778.1"/>
    </source>
</evidence>
<dbReference type="AlphaFoldDB" id="A0A1Q3FGT4"/>
<name>A0A1Q3FGT4_CULTA</name>
<accession>A0A1Q3FGT4</accession>
<reference evidence="1" key="1">
    <citation type="submission" date="2017-01" db="EMBL/GenBank/DDBJ databases">
        <title>A deep insight into the sialotranscriptome of adult male and female Cluex tarsalis mosquitoes.</title>
        <authorList>
            <person name="Ribeiro J.M."/>
            <person name="Moreira F."/>
            <person name="Bernard K.A."/>
            <person name="Calvo E."/>
        </authorList>
    </citation>
    <scope>NUCLEOTIDE SEQUENCE</scope>
    <source>
        <strain evidence="1">Kern County</strain>
        <tissue evidence="1">Salivary glands</tissue>
    </source>
</reference>
<proteinExistence type="predicted"/>
<sequence length="130" mass="15306">MVATKHRIASRFDKSDDNLDSWIRKIKNKKFVVKRETRGQDLRVLAMLSGALSHAEECLRREKIRKQEDRAVKWARIRSRLAEPPRMYCDLEEEEDEKARNASNVIWSEDFNGINNFITELNSIKTSISR</sequence>
<organism evidence="1">
    <name type="scientific">Culex tarsalis</name>
    <name type="common">Encephalitis mosquito</name>
    <dbReference type="NCBI Taxonomy" id="7177"/>
    <lineage>
        <taxon>Eukaryota</taxon>
        <taxon>Metazoa</taxon>
        <taxon>Ecdysozoa</taxon>
        <taxon>Arthropoda</taxon>
        <taxon>Hexapoda</taxon>
        <taxon>Insecta</taxon>
        <taxon>Pterygota</taxon>
        <taxon>Neoptera</taxon>
        <taxon>Endopterygota</taxon>
        <taxon>Diptera</taxon>
        <taxon>Nematocera</taxon>
        <taxon>Culicoidea</taxon>
        <taxon>Culicidae</taxon>
        <taxon>Culicinae</taxon>
        <taxon>Culicini</taxon>
        <taxon>Culex</taxon>
        <taxon>Culex</taxon>
    </lineage>
</organism>